<dbReference type="PANTHER" id="PTHR35603">
    <property type="match status" value="1"/>
</dbReference>
<dbReference type="Pfam" id="PF05433">
    <property type="entry name" value="Rick_17kDa_Anti"/>
    <property type="match status" value="1"/>
</dbReference>
<protein>
    <submittedName>
        <fullName evidence="4">Glycine zipper 2TM domain-containing protein</fullName>
    </submittedName>
</protein>
<evidence type="ECO:0000256" key="2">
    <source>
        <dbReference type="ARBA" id="ARBA00023136"/>
    </source>
</evidence>
<sequence>MHGTCKRRAWPTAACAAGLPRRATRARTVVPEQEDRAMTRRHHHPAAWALAAAFALPLAAHAQGPGPIAPQAPCPHCGVVESVVPVERHAPTKGIAGTGITPGMAIGGVVGGVLGNQLGGGSGKAATTVLGAAGGAYAGHYVEKNKGRYTAYLMRIRMQDGSLRTVEQTRALPRGARVVVEGNRARLA</sequence>
<evidence type="ECO:0000259" key="3">
    <source>
        <dbReference type="Pfam" id="PF05433"/>
    </source>
</evidence>
<comment type="caution">
    <text evidence="4">The sequence shown here is derived from an EMBL/GenBank/DDBJ whole genome shotgun (WGS) entry which is preliminary data.</text>
</comment>
<keyword evidence="2" id="KW-0472">Membrane</keyword>
<organism evidence="4 5">
    <name type="scientific">Ramlibacter aquaticus</name>
    <dbReference type="NCBI Taxonomy" id="2780094"/>
    <lineage>
        <taxon>Bacteria</taxon>
        <taxon>Pseudomonadati</taxon>
        <taxon>Pseudomonadota</taxon>
        <taxon>Betaproteobacteria</taxon>
        <taxon>Burkholderiales</taxon>
        <taxon>Comamonadaceae</taxon>
        <taxon>Ramlibacter</taxon>
    </lineage>
</organism>
<comment type="subcellular location">
    <subcellularLocation>
        <location evidence="1">Membrane</location>
    </subcellularLocation>
</comment>
<accession>A0ABR9SFS4</accession>
<dbReference type="PANTHER" id="PTHR35603:SF2">
    <property type="entry name" value="OUTER MEMBRANE LIPOPROTEIN"/>
    <property type="match status" value="1"/>
</dbReference>
<name>A0ABR9SFS4_9BURK</name>
<keyword evidence="5" id="KW-1185">Reference proteome</keyword>
<proteinExistence type="predicted"/>
<evidence type="ECO:0000313" key="5">
    <source>
        <dbReference type="Proteomes" id="UP000715965"/>
    </source>
</evidence>
<dbReference type="InterPro" id="IPR051407">
    <property type="entry name" value="Bact_OM_lipoprot/Surf_antigen"/>
</dbReference>
<reference evidence="4 5" key="1">
    <citation type="submission" date="2020-10" db="EMBL/GenBank/DDBJ databases">
        <title>Draft genome of Ramlibacter aquaticus LMG 30558.</title>
        <authorList>
            <person name="Props R."/>
        </authorList>
    </citation>
    <scope>NUCLEOTIDE SEQUENCE [LARGE SCALE GENOMIC DNA]</scope>
    <source>
        <strain evidence="4 5">LMG 30558</strain>
    </source>
</reference>
<dbReference type="InterPro" id="IPR008816">
    <property type="entry name" value="Gly_zipper_2TM_dom"/>
</dbReference>
<evidence type="ECO:0000313" key="4">
    <source>
        <dbReference type="EMBL" id="MBE7940622.1"/>
    </source>
</evidence>
<feature type="domain" description="Glycine zipper 2TM" evidence="3">
    <location>
        <begin position="104"/>
        <end position="143"/>
    </location>
</feature>
<evidence type="ECO:0000256" key="1">
    <source>
        <dbReference type="ARBA" id="ARBA00004370"/>
    </source>
</evidence>
<gene>
    <name evidence="4" type="ORF">IM725_08570</name>
</gene>
<dbReference type="Proteomes" id="UP000715965">
    <property type="component" value="Unassembled WGS sequence"/>
</dbReference>
<dbReference type="EMBL" id="JADDOJ010000027">
    <property type="protein sequence ID" value="MBE7940622.1"/>
    <property type="molecule type" value="Genomic_DNA"/>
</dbReference>